<accession>A0A811BMC0</accession>
<dbReference type="PANTHER" id="PTHR10353">
    <property type="entry name" value="GLYCOSYL HYDROLASE"/>
    <property type="match status" value="1"/>
</dbReference>
<protein>
    <submittedName>
        <fullName evidence="5">Glycosyl hydrolase family 1 incomplete domain containing protein</fullName>
    </submittedName>
</protein>
<feature type="region of interest" description="Disordered" evidence="4">
    <location>
        <begin position="255"/>
        <end position="291"/>
    </location>
</feature>
<dbReference type="PANTHER" id="PTHR10353:SF36">
    <property type="entry name" value="LP05116P"/>
    <property type="match status" value="1"/>
</dbReference>
<evidence type="ECO:0000256" key="1">
    <source>
        <dbReference type="ARBA" id="ARBA00010838"/>
    </source>
</evidence>
<dbReference type="InterPro" id="IPR001360">
    <property type="entry name" value="Glyco_hydro_1"/>
</dbReference>
<dbReference type="Proteomes" id="UP001253637">
    <property type="component" value="Segment"/>
</dbReference>
<keyword evidence="2 5" id="KW-0378">Hydrolase</keyword>
<comment type="similarity">
    <text evidence="1">Belongs to the glycosyl hydrolase 1 family.</text>
</comment>
<dbReference type="Pfam" id="PF00232">
    <property type="entry name" value="Glyco_hydro_1"/>
    <property type="match status" value="1"/>
</dbReference>
<evidence type="ECO:0000256" key="4">
    <source>
        <dbReference type="SAM" id="MobiDB-lite"/>
    </source>
</evidence>
<evidence type="ECO:0000313" key="6">
    <source>
        <dbReference type="Proteomes" id="UP001253637"/>
    </source>
</evidence>
<sequence>MAAPPSVDLAVGIAVDHDRLPDCGSLARRGVRVYRFPLRWSRMVTSTTFYHDRPAVPHEAWRSPDRPAADDDMAFWPHDDTRWHPIHADAWAGLPTAEVGIDLDAVHHYRALMTALRAHNVEPVPVLDPRDMPSVLRGVIGGWGSSLAIEAYAQFARVAFMQLGHLANLWLGLVLAAEPLARGPYAHRAARHMALGHARAASIYHRDLAGAAGVARGQFGAVVECAPMACDGCPCTRTDGRVDLDCLLQMFKGPSTAPPSTMDDNAGDGDDNDDDDDNKKTDEGDDGGGFAWGFTTSQRMVLSRSADVIVLECAPVAIAGYDDQQAAPRGAGENGVISAPRDMALAIDCAVAALPGAALVVCDGPAHSDPSYGDSTAQDTGDCAGQTGDPSMIDHRAGQDSCLMREDGRDDDDEHDDGDVDAIDVCVDGIGTADAGNPVGSGLGGRQWDERTAACLLERFGDVRSAVSMGRPVSAYLLRPARSHAPASPRADPFCL</sequence>
<dbReference type="SUPFAM" id="SSF51445">
    <property type="entry name" value="(Trans)glycosidases"/>
    <property type="match status" value="1"/>
</dbReference>
<evidence type="ECO:0000256" key="2">
    <source>
        <dbReference type="ARBA" id="ARBA00022801"/>
    </source>
</evidence>
<reference evidence="5" key="1">
    <citation type="submission" date="2021-04" db="EMBL/GenBank/DDBJ databases">
        <title>Draft Genome Sequence of Pandoravirus japonicus, Isolated from the Sabaishi River of Niigata, Japan.</title>
        <authorList>
            <person name="Hosokawa N."/>
            <person name="Takahashi H."/>
            <person name="Aoki K."/>
            <person name="Takemura M."/>
        </authorList>
    </citation>
    <scope>NUCLEOTIDE SEQUENCE</scope>
</reference>
<feature type="region of interest" description="Disordered" evidence="4">
    <location>
        <begin position="368"/>
        <end position="396"/>
    </location>
</feature>
<dbReference type="Gene3D" id="3.20.20.80">
    <property type="entry name" value="Glycosidases"/>
    <property type="match status" value="1"/>
</dbReference>
<keyword evidence="3" id="KW-0326">Glycosidase</keyword>
<organism evidence="5 6">
    <name type="scientific">Pandoravirus japonicus</name>
    <dbReference type="NCBI Taxonomy" id="2823154"/>
    <lineage>
        <taxon>Viruses</taxon>
        <taxon>Pandoravirus</taxon>
    </lineage>
</organism>
<proteinExistence type="inferred from homology"/>
<dbReference type="GO" id="GO:0005975">
    <property type="term" value="P:carbohydrate metabolic process"/>
    <property type="evidence" value="ECO:0007669"/>
    <property type="project" value="InterPro"/>
</dbReference>
<feature type="compositionally biased region" description="Acidic residues" evidence="4">
    <location>
        <begin position="265"/>
        <end position="276"/>
    </location>
</feature>
<evidence type="ECO:0000313" key="5">
    <source>
        <dbReference type="EMBL" id="BCU03179.1"/>
    </source>
</evidence>
<name>A0A811BMC0_9VIRU</name>
<dbReference type="InterPro" id="IPR017853">
    <property type="entry name" value="GH"/>
</dbReference>
<evidence type="ECO:0000256" key="3">
    <source>
        <dbReference type="ARBA" id="ARBA00023295"/>
    </source>
</evidence>
<dbReference type="GO" id="GO:0008422">
    <property type="term" value="F:beta-glucosidase activity"/>
    <property type="evidence" value="ECO:0007669"/>
    <property type="project" value="TreeGrafter"/>
</dbReference>
<dbReference type="EMBL" id="LC625835">
    <property type="protein sequence ID" value="BCU03179.1"/>
    <property type="molecule type" value="Genomic_DNA"/>
</dbReference>